<keyword evidence="2" id="KW-1133">Transmembrane helix</keyword>
<keyword evidence="1" id="KW-0175">Coiled coil</keyword>
<dbReference type="Proteomes" id="UP000038040">
    <property type="component" value="Unplaced"/>
</dbReference>
<accession>A0A0N4U1P0</accession>
<evidence type="ECO:0000313" key="3">
    <source>
        <dbReference type="EMBL" id="VDN54920.1"/>
    </source>
</evidence>
<dbReference type="STRING" id="318479.A0A0N4U1P0"/>
<evidence type="ECO:0000256" key="1">
    <source>
        <dbReference type="SAM" id="Coils"/>
    </source>
</evidence>
<gene>
    <name evidence="3" type="ORF">DME_LOCUS4893</name>
</gene>
<evidence type="ECO:0000313" key="5">
    <source>
        <dbReference type="Proteomes" id="UP000274756"/>
    </source>
</evidence>
<dbReference type="Proteomes" id="UP000274756">
    <property type="component" value="Unassembled WGS sequence"/>
</dbReference>
<sequence>MKTRKLEELLEKCKANIKENKEKVRLLTEENEKLKQNMEQMNQEVNLDFFSAVCQVLATLTIAKIKAEMHSALEEKENEVQAIRVKLKQSEIQDELRCTIEALENEKADMIEKLSQAKHQGVKAVRDEEEKKRMELMEEMEKKRENDRLEHEHQLQEEIKKIVSYLFWKKENFAFFFLDYSLVLIFKFEDDNWRAKFKEQEEQMELAIEEREMQKAAAVMQHDRKNDDLGLLLEQLTAVIFPTSLTLLLLFLFRFDIHENLLVYKRIFFFYFSYF</sequence>
<dbReference type="EMBL" id="UYYG01001151">
    <property type="protein sequence ID" value="VDN54920.1"/>
    <property type="molecule type" value="Genomic_DNA"/>
</dbReference>
<dbReference type="AlphaFoldDB" id="A0A0N4U1P0"/>
<name>A0A0N4U1P0_DRAME</name>
<evidence type="ECO:0000313" key="4">
    <source>
        <dbReference type="Proteomes" id="UP000038040"/>
    </source>
</evidence>
<reference evidence="3 5" key="2">
    <citation type="submission" date="2018-11" db="EMBL/GenBank/DDBJ databases">
        <authorList>
            <consortium name="Pathogen Informatics"/>
        </authorList>
    </citation>
    <scope>NUCLEOTIDE SEQUENCE [LARGE SCALE GENOMIC DNA]</scope>
</reference>
<dbReference type="WBParaSite" id="DME_0000053301-mRNA-1">
    <property type="protein sequence ID" value="DME_0000053301-mRNA-1"/>
    <property type="gene ID" value="DME_0000053301"/>
</dbReference>
<dbReference type="OrthoDB" id="5877005at2759"/>
<evidence type="ECO:0000313" key="6">
    <source>
        <dbReference type="WBParaSite" id="DME_0000053301-mRNA-1"/>
    </source>
</evidence>
<keyword evidence="2" id="KW-0812">Transmembrane</keyword>
<keyword evidence="5" id="KW-1185">Reference proteome</keyword>
<keyword evidence="2" id="KW-0472">Membrane</keyword>
<organism evidence="4 6">
    <name type="scientific">Dracunculus medinensis</name>
    <name type="common">Guinea worm</name>
    <dbReference type="NCBI Taxonomy" id="318479"/>
    <lineage>
        <taxon>Eukaryota</taxon>
        <taxon>Metazoa</taxon>
        <taxon>Ecdysozoa</taxon>
        <taxon>Nematoda</taxon>
        <taxon>Chromadorea</taxon>
        <taxon>Rhabditida</taxon>
        <taxon>Spirurina</taxon>
        <taxon>Dracunculoidea</taxon>
        <taxon>Dracunculidae</taxon>
        <taxon>Dracunculus</taxon>
    </lineage>
</organism>
<protein>
    <submittedName>
        <fullName evidence="6">Trichohyalin-like</fullName>
    </submittedName>
</protein>
<feature type="transmembrane region" description="Helical" evidence="2">
    <location>
        <begin position="229"/>
        <end position="253"/>
    </location>
</feature>
<feature type="coiled-coil region" evidence="1">
    <location>
        <begin position="3"/>
        <end position="157"/>
    </location>
</feature>
<reference evidence="6" key="1">
    <citation type="submission" date="2017-02" db="UniProtKB">
        <authorList>
            <consortium name="WormBaseParasite"/>
        </authorList>
    </citation>
    <scope>IDENTIFICATION</scope>
</reference>
<evidence type="ECO:0000256" key="2">
    <source>
        <dbReference type="SAM" id="Phobius"/>
    </source>
</evidence>
<proteinExistence type="predicted"/>